<keyword evidence="2" id="KW-1185">Reference proteome</keyword>
<dbReference type="OrthoDB" id="10339388at2759"/>
<dbReference type="GeneID" id="20362807"/>
<comment type="caution">
    <text evidence="1">The sequence shown here is derived from an EMBL/GenBank/DDBJ whole genome shotgun (WGS) entry which is preliminary data.</text>
</comment>
<proteinExistence type="predicted"/>
<evidence type="ECO:0000313" key="1">
    <source>
        <dbReference type="EMBL" id="EKJ75688.1"/>
    </source>
</evidence>
<dbReference type="RefSeq" id="XP_009255582.1">
    <property type="nucleotide sequence ID" value="XM_009257307.1"/>
</dbReference>
<protein>
    <submittedName>
        <fullName evidence="1">Uncharacterized protein</fullName>
    </submittedName>
</protein>
<reference evidence="1 2" key="1">
    <citation type="journal article" date="2012" name="PLoS Pathog.">
        <title>Comparative pathogenomics reveals horizontally acquired novel virulence genes in fungi infecting cereal hosts.</title>
        <authorList>
            <person name="Gardiner D.M."/>
            <person name="McDonald M.C."/>
            <person name="Covarelli L."/>
            <person name="Solomon P.S."/>
            <person name="Rusu A.G."/>
            <person name="Marshall M."/>
            <person name="Kazan K."/>
            <person name="Chakraborty S."/>
            <person name="McDonald B.A."/>
            <person name="Manners J.M."/>
        </authorList>
    </citation>
    <scope>NUCLEOTIDE SEQUENCE [LARGE SCALE GENOMIC DNA]</scope>
    <source>
        <strain evidence="1 2">CS3096</strain>
    </source>
</reference>
<sequence>MNSLSPRLSRVAQSAVQSVTMSQISQMLDQTRTSRASHSLFPVCGPAPMQHSLFPSIDRHQVRTQHTTPTARQRMPYQLDREIQKQCFDYGGLKGESHQIRSSSEANLLVGIIGRVLGLISDESDSETHENEVLPLPGFLGKSVVEAGNAVATNHEEEKEIRGTRRNRVAIYSTRKPSSKRFAKKATSPTVGNRYWVPGLETMMFIYPRVL</sequence>
<dbReference type="EMBL" id="AFNW01000083">
    <property type="protein sequence ID" value="EKJ75688.1"/>
    <property type="molecule type" value="Genomic_DNA"/>
</dbReference>
<name>K3VPG3_FUSPC</name>
<dbReference type="Proteomes" id="UP000007978">
    <property type="component" value="Chromosome 4"/>
</dbReference>
<evidence type="ECO:0000313" key="2">
    <source>
        <dbReference type="Proteomes" id="UP000007978"/>
    </source>
</evidence>
<dbReference type="AlphaFoldDB" id="K3VPG3"/>
<organism evidence="1 2">
    <name type="scientific">Fusarium pseudograminearum (strain CS3096)</name>
    <name type="common">Wheat and barley crown-rot fungus</name>
    <dbReference type="NCBI Taxonomy" id="1028729"/>
    <lineage>
        <taxon>Eukaryota</taxon>
        <taxon>Fungi</taxon>
        <taxon>Dikarya</taxon>
        <taxon>Ascomycota</taxon>
        <taxon>Pezizomycotina</taxon>
        <taxon>Sordariomycetes</taxon>
        <taxon>Hypocreomycetidae</taxon>
        <taxon>Hypocreales</taxon>
        <taxon>Nectriaceae</taxon>
        <taxon>Fusarium</taxon>
    </lineage>
</organism>
<accession>K3VPG3</accession>
<gene>
    <name evidence="1" type="ORF">FPSE_04189</name>
</gene>
<dbReference type="KEGG" id="fpu:FPSE_04189"/>
<dbReference type="HOGENOM" id="CLU_1304921_0_0_1"/>